<keyword evidence="3" id="KW-1185">Reference proteome</keyword>
<dbReference type="SUPFAM" id="SSF56219">
    <property type="entry name" value="DNase I-like"/>
    <property type="match status" value="1"/>
</dbReference>
<feature type="domain" description="Endonuclease/exonuclease/phosphatase" evidence="1">
    <location>
        <begin position="24"/>
        <end position="246"/>
    </location>
</feature>
<dbReference type="InterPro" id="IPR051916">
    <property type="entry name" value="GPI-anchor_lipid_remodeler"/>
</dbReference>
<comment type="caution">
    <text evidence="2">The sequence shown here is derived from an EMBL/GenBank/DDBJ whole genome shotgun (WGS) entry which is preliminary data.</text>
</comment>
<keyword evidence="2" id="KW-0378">Hydrolase</keyword>
<dbReference type="GO" id="GO:0004519">
    <property type="term" value="F:endonuclease activity"/>
    <property type="evidence" value="ECO:0007669"/>
    <property type="project" value="UniProtKB-KW"/>
</dbReference>
<evidence type="ECO:0000313" key="3">
    <source>
        <dbReference type="Proteomes" id="UP001237780"/>
    </source>
</evidence>
<evidence type="ECO:0000313" key="2">
    <source>
        <dbReference type="EMBL" id="MDQ0995368.1"/>
    </source>
</evidence>
<keyword evidence="2" id="KW-0255">Endonuclease</keyword>
<gene>
    <name evidence="2" type="ORF">QFZ34_000545</name>
</gene>
<dbReference type="Proteomes" id="UP001237780">
    <property type="component" value="Unassembled WGS sequence"/>
</dbReference>
<organism evidence="2 3">
    <name type="scientific">Phyllobacterium ifriqiyense</name>
    <dbReference type="NCBI Taxonomy" id="314238"/>
    <lineage>
        <taxon>Bacteria</taxon>
        <taxon>Pseudomonadati</taxon>
        <taxon>Pseudomonadota</taxon>
        <taxon>Alphaproteobacteria</taxon>
        <taxon>Hyphomicrobiales</taxon>
        <taxon>Phyllobacteriaceae</taxon>
        <taxon>Phyllobacterium</taxon>
    </lineage>
</organism>
<dbReference type="EMBL" id="JAUSZT010000002">
    <property type="protein sequence ID" value="MDQ0995368.1"/>
    <property type="molecule type" value="Genomic_DNA"/>
</dbReference>
<dbReference type="Pfam" id="PF03372">
    <property type="entry name" value="Exo_endo_phos"/>
    <property type="match status" value="1"/>
</dbReference>
<accession>A0ABU0S3Q9</accession>
<keyword evidence="2" id="KW-0540">Nuclease</keyword>
<proteinExistence type="predicted"/>
<protein>
    <submittedName>
        <fullName evidence="2">Endonuclease/exonuclease/phosphatase family metal-dependent hydrolase</fullName>
    </submittedName>
</protein>
<dbReference type="PANTHER" id="PTHR14859:SF15">
    <property type="entry name" value="ENDONUCLEASE_EXONUCLEASE_PHOSPHATASE DOMAIN-CONTAINING PROTEIN"/>
    <property type="match status" value="1"/>
</dbReference>
<dbReference type="PANTHER" id="PTHR14859">
    <property type="entry name" value="CALCOFLUOR WHITE HYPERSENSITIVE PROTEIN PRECURSOR"/>
    <property type="match status" value="1"/>
</dbReference>
<dbReference type="GO" id="GO:0016787">
    <property type="term" value="F:hydrolase activity"/>
    <property type="evidence" value="ECO:0007669"/>
    <property type="project" value="UniProtKB-KW"/>
</dbReference>
<dbReference type="InterPro" id="IPR005135">
    <property type="entry name" value="Endo/exonuclease/phosphatase"/>
</dbReference>
<dbReference type="Gene3D" id="3.60.10.10">
    <property type="entry name" value="Endonuclease/exonuclease/phosphatase"/>
    <property type="match status" value="1"/>
</dbReference>
<dbReference type="InterPro" id="IPR036691">
    <property type="entry name" value="Endo/exonu/phosph_ase_sf"/>
</dbReference>
<dbReference type="RefSeq" id="WP_307276518.1">
    <property type="nucleotide sequence ID" value="NZ_JAUSZT010000002.1"/>
</dbReference>
<name>A0ABU0S3Q9_9HYPH</name>
<evidence type="ECO:0000259" key="1">
    <source>
        <dbReference type="Pfam" id="PF03372"/>
    </source>
</evidence>
<sequence>MNGTEGGQVGSSSGQCGSKPIRILTYNVHSCVGGDGQPSPTRIAEVIAAYNPDVVALQELDVGRSRTGLVDQAQAIAKHLGMRLFFNPTVTIAEEQYGDAILTTLDMRLIKADALPSIGERRGALWVEIQHRGKRINVINTHLGLSRRDRSAQVAALLGPRWMGNVDRKSPRILLGDFNALPSSMAYKQITREFADVWAHFAARPKKTFPSRLPLLRIDHIFSDRQLEVGEVGVGDTWLAKTASDHLPLFAEFHI</sequence>
<reference evidence="2 3" key="1">
    <citation type="submission" date="2023-07" db="EMBL/GenBank/DDBJ databases">
        <title>Comparative genomics of wheat-associated soil bacteria to identify genetic determinants of phenazine resistance.</title>
        <authorList>
            <person name="Mouncey N."/>
        </authorList>
    </citation>
    <scope>NUCLEOTIDE SEQUENCE [LARGE SCALE GENOMIC DNA]</scope>
    <source>
        <strain evidence="2 3">W4I11</strain>
    </source>
</reference>